<feature type="domain" description="Kazal-like" evidence="5">
    <location>
        <begin position="28"/>
        <end position="77"/>
    </location>
</feature>
<dbReference type="Pfam" id="PF07648">
    <property type="entry name" value="Kazal_2"/>
    <property type="match status" value="2"/>
</dbReference>
<feature type="domain" description="Kazal-like" evidence="5">
    <location>
        <begin position="78"/>
        <end position="130"/>
    </location>
</feature>
<evidence type="ECO:0000259" key="5">
    <source>
        <dbReference type="PROSITE" id="PS51465"/>
    </source>
</evidence>
<evidence type="ECO:0000313" key="8">
    <source>
        <dbReference type="Proteomes" id="UP000332933"/>
    </source>
</evidence>
<dbReference type="AlphaFoldDB" id="A0A485LSC5"/>
<dbReference type="PANTHER" id="PTHR10913">
    <property type="entry name" value="FOLLISTATIN-RELATED"/>
    <property type="match status" value="1"/>
</dbReference>
<evidence type="ECO:0000256" key="4">
    <source>
        <dbReference type="SAM" id="SignalP"/>
    </source>
</evidence>
<sequence length="352" mass="37006">MFLRSTFLTSSALALLVFLAATPGTSSAQTTSSCEMLCIDLYDPVCGSDNKTYSNDCYLKLAQCTDKTLTLAKTGECGSSSAKCRDIGCTREMDPVCGSDGVTYDNPCLLSQAQCLNSTLKLVKKGQCPLSTCQPKPCPRNLDYVCGTDGKTYDNLCLLTNAASCNTTTSGVLEPLAKGKCVHGTTLFCQRQNISVTTLEYMPMCGSDGVTYPNRGTFHMASCVNASLSLVRHGVCDANCSLDGMLCPEKYDPVCGSDNQTYPSACDFQNAKCATPTLTLVKRGECDDNGRLFAARPSNLTNDTTTTAPKNVITVAPMTAKPTTAVPSGASQPLVASMAVGVALAVVGAFAV</sequence>
<dbReference type="Pfam" id="PF00050">
    <property type="entry name" value="Kazal_1"/>
    <property type="match status" value="3"/>
</dbReference>
<feature type="chain" id="PRO_5036355681" evidence="4">
    <location>
        <begin position="28"/>
        <end position="352"/>
    </location>
</feature>
<proteinExistence type="predicted"/>
<name>A0A485LSC5_9STRA</name>
<feature type="domain" description="Kazal-like" evidence="5">
    <location>
        <begin position="230"/>
        <end position="288"/>
    </location>
</feature>
<feature type="domain" description="Kazal-like" evidence="5">
    <location>
        <begin position="131"/>
        <end position="183"/>
    </location>
</feature>
<keyword evidence="4" id="KW-0732">Signal</keyword>
<dbReference type="PROSITE" id="PS51257">
    <property type="entry name" value="PROKAR_LIPOPROTEIN"/>
    <property type="match status" value="1"/>
</dbReference>
<dbReference type="InterPro" id="IPR050653">
    <property type="entry name" value="Prot_Inhib_GrowthFact_Antg"/>
</dbReference>
<dbReference type="Proteomes" id="UP000332933">
    <property type="component" value="Unassembled WGS sequence"/>
</dbReference>
<gene>
    <name evidence="7" type="primary">Aste57867_25138</name>
    <name evidence="6" type="ORF">As57867_025060</name>
    <name evidence="7" type="ORF">ASTE57867_25138</name>
</gene>
<reference evidence="6" key="2">
    <citation type="submission" date="2019-06" db="EMBL/GenBank/DDBJ databases">
        <title>Genomics analysis of Aphanomyces spp. identifies a new class of oomycete effector associated with host adaptation.</title>
        <authorList>
            <person name="Gaulin E."/>
        </authorList>
    </citation>
    <scope>NUCLEOTIDE SEQUENCE</scope>
    <source>
        <strain evidence="6">CBS 578.67</strain>
    </source>
</reference>
<dbReference type="InterPro" id="IPR002350">
    <property type="entry name" value="Kazal_dom"/>
</dbReference>
<keyword evidence="3" id="KW-1015">Disulfide bond</keyword>
<evidence type="ECO:0000313" key="7">
    <source>
        <dbReference type="EMBL" id="VFU01768.1"/>
    </source>
</evidence>
<dbReference type="EMBL" id="CAADRA010007512">
    <property type="protein sequence ID" value="VFU01768.1"/>
    <property type="molecule type" value="Genomic_DNA"/>
</dbReference>
<dbReference type="PROSITE" id="PS51465">
    <property type="entry name" value="KAZAL_2"/>
    <property type="match status" value="4"/>
</dbReference>
<keyword evidence="2" id="KW-0722">Serine protease inhibitor</keyword>
<dbReference type="SUPFAM" id="SSF100895">
    <property type="entry name" value="Kazal-type serine protease inhibitors"/>
    <property type="match status" value="5"/>
</dbReference>
<dbReference type="InterPro" id="IPR036058">
    <property type="entry name" value="Kazal_dom_sf"/>
</dbReference>
<dbReference type="CDD" id="cd00104">
    <property type="entry name" value="KAZAL_FS"/>
    <property type="match status" value="3"/>
</dbReference>
<evidence type="ECO:0000256" key="3">
    <source>
        <dbReference type="ARBA" id="ARBA00023157"/>
    </source>
</evidence>
<dbReference type="GO" id="GO:0030154">
    <property type="term" value="P:cell differentiation"/>
    <property type="evidence" value="ECO:0007669"/>
    <property type="project" value="TreeGrafter"/>
</dbReference>
<evidence type="ECO:0000256" key="1">
    <source>
        <dbReference type="ARBA" id="ARBA00022690"/>
    </source>
</evidence>
<evidence type="ECO:0000313" key="6">
    <source>
        <dbReference type="EMBL" id="KAF0682768.1"/>
    </source>
</evidence>
<accession>A0A485LSC5</accession>
<protein>
    <submittedName>
        <fullName evidence="7">Aste57867_25138 protein</fullName>
    </submittedName>
</protein>
<feature type="signal peptide" evidence="4">
    <location>
        <begin position="1"/>
        <end position="27"/>
    </location>
</feature>
<organism evidence="7 8">
    <name type="scientific">Aphanomyces stellatus</name>
    <dbReference type="NCBI Taxonomy" id="120398"/>
    <lineage>
        <taxon>Eukaryota</taxon>
        <taxon>Sar</taxon>
        <taxon>Stramenopiles</taxon>
        <taxon>Oomycota</taxon>
        <taxon>Saprolegniomycetes</taxon>
        <taxon>Saprolegniales</taxon>
        <taxon>Verrucalvaceae</taxon>
        <taxon>Aphanomyces</taxon>
    </lineage>
</organism>
<dbReference type="GO" id="GO:0005576">
    <property type="term" value="C:extracellular region"/>
    <property type="evidence" value="ECO:0007669"/>
    <property type="project" value="TreeGrafter"/>
</dbReference>
<dbReference type="OrthoDB" id="61562at2759"/>
<dbReference type="SMART" id="SM00280">
    <property type="entry name" value="KAZAL"/>
    <property type="match status" value="5"/>
</dbReference>
<dbReference type="PANTHER" id="PTHR10913:SF45">
    <property type="entry name" value="FOLLISTATIN, ISOFORM A-RELATED"/>
    <property type="match status" value="1"/>
</dbReference>
<dbReference type="EMBL" id="VJMH01007486">
    <property type="protein sequence ID" value="KAF0682768.1"/>
    <property type="molecule type" value="Genomic_DNA"/>
</dbReference>
<reference evidence="7 8" key="1">
    <citation type="submission" date="2019-03" db="EMBL/GenBank/DDBJ databases">
        <authorList>
            <person name="Gaulin E."/>
            <person name="Dumas B."/>
        </authorList>
    </citation>
    <scope>NUCLEOTIDE SEQUENCE [LARGE SCALE GENOMIC DNA]</scope>
    <source>
        <strain evidence="7">CBS 568.67</strain>
    </source>
</reference>
<keyword evidence="1" id="KW-0646">Protease inhibitor</keyword>
<evidence type="ECO:0000256" key="2">
    <source>
        <dbReference type="ARBA" id="ARBA00022900"/>
    </source>
</evidence>
<keyword evidence="8" id="KW-1185">Reference proteome</keyword>
<dbReference type="Gene3D" id="3.30.60.30">
    <property type="match status" value="5"/>
</dbReference>